<evidence type="ECO:0000313" key="3">
    <source>
        <dbReference type="Proteomes" id="UP000265631"/>
    </source>
</evidence>
<accession>A0A395MYG5</accession>
<dbReference type="Proteomes" id="UP000265631">
    <property type="component" value="Unassembled WGS sequence"/>
</dbReference>
<dbReference type="AlphaFoldDB" id="A0A395MYG5"/>
<gene>
    <name evidence="2" type="ORF">FIE12Z_3517</name>
</gene>
<proteinExistence type="predicted"/>
<dbReference type="Pfam" id="PF06985">
    <property type="entry name" value="HET"/>
    <property type="match status" value="1"/>
</dbReference>
<dbReference type="EMBL" id="PXXK01000075">
    <property type="protein sequence ID" value="RFN52249.1"/>
    <property type="molecule type" value="Genomic_DNA"/>
</dbReference>
<name>A0A395MYG5_9HYPO</name>
<dbReference type="PANTHER" id="PTHR33112">
    <property type="entry name" value="DOMAIN PROTEIN, PUTATIVE-RELATED"/>
    <property type="match status" value="1"/>
</dbReference>
<evidence type="ECO:0000313" key="2">
    <source>
        <dbReference type="EMBL" id="RFN52249.1"/>
    </source>
</evidence>
<dbReference type="STRING" id="2594813.A0A395MYG5"/>
<reference evidence="2 3" key="1">
    <citation type="journal article" date="2018" name="PLoS Pathog.">
        <title>Evolution of structural diversity of trichothecenes, a family of toxins produced by plant pathogenic and entomopathogenic fungi.</title>
        <authorList>
            <person name="Proctor R.H."/>
            <person name="McCormick S.P."/>
            <person name="Kim H.S."/>
            <person name="Cardoza R.E."/>
            <person name="Stanley A.M."/>
            <person name="Lindo L."/>
            <person name="Kelly A."/>
            <person name="Brown D.W."/>
            <person name="Lee T."/>
            <person name="Vaughan M.M."/>
            <person name="Alexander N.J."/>
            <person name="Busman M."/>
            <person name="Gutierrez S."/>
        </authorList>
    </citation>
    <scope>NUCLEOTIDE SEQUENCE [LARGE SCALE GENOMIC DNA]</scope>
    <source>
        <strain evidence="2 3">NRRL 13405</strain>
    </source>
</reference>
<evidence type="ECO:0000259" key="1">
    <source>
        <dbReference type="Pfam" id="PF06985"/>
    </source>
</evidence>
<sequence length="465" mass="52368">MTESLCAACSRFVNDFGEVEEEGWESILHIAPDIFSLAKLAQNGCPLCKVVYQSCCYEETVSYERQTLPISVRASALHRLGTGEEEEEDNDLPFRGQYPRQLSLRVSIGDKGQGRSHDLPVVLEEDAEKPAETPDLDATKPVINLCSSKGIDDAVALAKYWMLHCDKCHIQCKVRSQTQKPSRVVPTRLIDVGLIDREELPRVYVINPLDHKGLEYAALSYAWGSDPTFAKTTASNLGEMTKGLPWDKLAKTIQDAIVFTRNLGIRYLWVDALCILQSEGPDDGFHRADWAYEASRFGQYYENATLTIAGTAAISSDKGLFFPRLGLQVDPKPVTFRQKSFWGGFRDTTTRPISPSWYTEVEASPLLTRGWAFQERALSRRILHFGMNCIVWECHGCRAIETNPTRLEPITSDDRNHDFVYAFRDLENQNMETAITKLDRPINGRPTGTHKYELGAENAFMELGV</sequence>
<dbReference type="PANTHER" id="PTHR33112:SF8">
    <property type="entry name" value="HETEROKARYON INCOMPATIBILITY DOMAIN-CONTAINING PROTEIN"/>
    <property type="match status" value="1"/>
</dbReference>
<keyword evidence="3" id="KW-1185">Reference proteome</keyword>
<protein>
    <recommendedName>
        <fullName evidence="1">Heterokaryon incompatibility domain-containing protein</fullName>
    </recommendedName>
</protein>
<organism evidence="2 3">
    <name type="scientific">Fusarium flagelliforme</name>
    <dbReference type="NCBI Taxonomy" id="2675880"/>
    <lineage>
        <taxon>Eukaryota</taxon>
        <taxon>Fungi</taxon>
        <taxon>Dikarya</taxon>
        <taxon>Ascomycota</taxon>
        <taxon>Pezizomycotina</taxon>
        <taxon>Sordariomycetes</taxon>
        <taxon>Hypocreomycetidae</taxon>
        <taxon>Hypocreales</taxon>
        <taxon>Nectriaceae</taxon>
        <taxon>Fusarium</taxon>
        <taxon>Fusarium incarnatum-equiseti species complex</taxon>
    </lineage>
</organism>
<comment type="caution">
    <text evidence="2">The sequence shown here is derived from an EMBL/GenBank/DDBJ whole genome shotgun (WGS) entry which is preliminary data.</text>
</comment>
<dbReference type="InterPro" id="IPR010730">
    <property type="entry name" value="HET"/>
</dbReference>
<feature type="domain" description="Heterokaryon incompatibility" evidence="1">
    <location>
        <begin position="216"/>
        <end position="375"/>
    </location>
</feature>